<dbReference type="GO" id="GO:0051607">
    <property type="term" value="P:defense response to virus"/>
    <property type="evidence" value="ECO:0007669"/>
    <property type="project" value="UniProtKB-KW"/>
</dbReference>
<evidence type="ECO:0000256" key="1">
    <source>
        <dbReference type="ARBA" id="ARBA00004496"/>
    </source>
</evidence>
<dbReference type="InterPro" id="IPR010160">
    <property type="entry name" value="CRISPR-assoc_prot_Cmr5"/>
</dbReference>
<dbReference type="SUPFAM" id="SSF158568">
    <property type="entry name" value="AF1862-like"/>
    <property type="match status" value="1"/>
</dbReference>
<proteinExistence type="inferred from homology"/>
<name>A0A1H9M9C2_9GAMM</name>
<dbReference type="EMBL" id="FOFS01000020">
    <property type="protein sequence ID" value="SER20069.1"/>
    <property type="molecule type" value="Genomic_DNA"/>
</dbReference>
<evidence type="ECO:0000256" key="2">
    <source>
        <dbReference type="ARBA" id="ARBA00006161"/>
    </source>
</evidence>
<protein>
    <recommendedName>
        <fullName evidence="5">CRISPR type III-B/RAMP module-associated protein Cmr5</fullName>
    </recommendedName>
</protein>
<dbReference type="Proteomes" id="UP000199233">
    <property type="component" value="Unassembled WGS sequence"/>
</dbReference>
<gene>
    <name evidence="6" type="ORF">SAMN04488038_1204</name>
</gene>
<sequence>MSRDLRASRARFCYDEVAAWAGKPWRQEAAQRVKGLPVQVRTQGLVVTLAMLMADDKTYTRHLADLLANWLLTAAPYRALRGEGGATALTLLEACSKAPRVEYAAAQREAILLLQQLKIFADALHRAKD</sequence>
<comment type="subcellular location">
    <subcellularLocation>
        <location evidence="1">Cytoplasm</location>
    </subcellularLocation>
</comment>
<dbReference type="AlphaFoldDB" id="A0A1H9M9C2"/>
<keyword evidence="7" id="KW-1185">Reference proteome</keyword>
<evidence type="ECO:0000256" key="3">
    <source>
        <dbReference type="ARBA" id="ARBA00022490"/>
    </source>
</evidence>
<dbReference type="RefSeq" id="WP_093289547.1">
    <property type="nucleotide sequence ID" value="NZ_FOFS01000020.1"/>
</dbReference>
<dbReference type="Pfam" id="PF09701">
    <property type="entry name" value="Cas_Cmr5"/>
    <property type="match status" value="1"/>
</dbReference>
<organism evidence="6 7">
    <name type="scientific">Solimonas aquatica</name>
    <dbReference type="NCBI Taxonomy" id="489703"/>
    <lineage>
        <taxon>Bacteria</taxon>
        <taxon>Pseudomonadati</taxon>
        <taxon>Pseudomonadota</taxon>
        <taxon>Gammaproteobacteria</taxon>
        <taxon>Nevskiales</taxon>
        <taxon>Nevskiaceae</taxon>
        <taxon>Solimonas</taxon>
    </lineage>
</organism>
<accession>A0A1H9M9C2</accession>
<keyword evidence="3" id="KW-0963">Cytoplasm</keyword>
<dbReference type="GO" id="GO:0005737">
    <property type="term" value="C:cytoplasm"/>
    <property type="evidence" value="ECO:0007669"/>
    <property type="project" value="UniProtKB-SubCell"/>
</dbReference>
<evidence type="ECO:0000313" key="6">
    <source>
        <dbReference type="EMBL" id="SER20069.1"/>
    </source>
</evidence>
<reference evidence="6 7" key="1">
    <citation type="submission" date="2016-10" db="EMBL/GenBank/DDBJ databases">
        <authorList>
            <person name="de Groot N.N."/>
        </authorList>
    </citation>
    <scope>NUCLEOTIDE SEQUENCE [LARGE SCALE GENOMIC DNA]</scope>
    <source>
        <strain evidence="6 7">DSM 25927</strain>
    </source>
</reference>
<comment type="similarity">
    <text evidence="2">Belongs to the CRISPR system Cmr5 family.</text>
</comment>
<evidence type="ECO:0000313" key="7">
    <source>
        <dbReference type="Proteomes" id="UP000199233"/>
    </source>
</evidence>
<evidence type="ECO:0000256" key="4">
    <source>
        <dbReference type="ARBA" id="ARBA00023118"/>
    </source>
</evidence>
<dbReference type="STRING" id="489703.SAMN04488038_1204"/>
<evidence type="ECO:0000256" key="5">
    <source>
        <dbReference type="ARBA" id="ARBA00030001"/>
    </source>
</evidence>
<dbReference type="InterPro" id="IPR023101">
    <property type="entry name" value="AF1862-like_dom_sf"/>
</dbReference>
<dbReference type="Gene3D" id="1.10.520.30">
    <property type="entry name" value="AF1862-like domain"/>
    <property type="match status" value="1"/>
</dbReference>
<keyword evidence="4" id="KW-0051">Antiviral defense</keyword>
<dbReference type="OrthoDB" id="1716617at2"/>